<evidence type="ECO:0000313" key="4">
    <source>
        <dbReference type="Proteomes" id="UP000602395"/>
    </source>
</evidence>
<gene>
    <name evidence="3" type="ORF">IDF66_11660</name>
</gene>
<keyword evidence="2" id="KW-1133">Transmembrane helix</keyword>
<evidence type="ECO:0000256" key="2">
    <source>
        <dbReference type="SAM" id="Phobius"/>
    </source>
</evidence>
<keyword evidence="4" id="KW-1185">Reference proteome</keyword>
<dbReference type="RefSeq" id="WP_190266955.1">
    <property type="nucleotide sequence ID" value="NZ_BAABAD010000004.1"/>
</dbReference>
<organism evidence="3 4">
    <name type="scientific">Gordonia hankookensis</name>
    <dbReference type="NCBI Taxonomy" id="589403"/>
    <lineage>
        <taxon>Bacteria</taxon>
        <taxon>Bacillati</taxon>
        <taxon>Actinomycetota</taxon>
        <taxon>Actinomycetes</taxon>
        <taxon>Mycobacteriales</taxon>
        <taxon>Gordoniaceae</taxon>
        <taxon>Gordonia</taxon>
    </lineage>
</organism>
<evidence type="ECO:0008006" key="5">
    <source>
        <dbReference type="Google" id="ProtNLM"/>
    </source>
</evidence>
<protein>
    <recommendedName>
        <fullName evidence="5">MmpS family membrane protein</fullName>
    </recommendedName>
</protein>
<dbReference type="Proteomes" id="UP000602395">
    <property type="component" value="Unassembled WGS sequence"/>
</dbReference>
<feature type="compositionally biased region" description="Low complexity" evidence="1">
    <location>
        <begin position="71"/>
        <end position="83"/>
    </location>
</feature>
<feature type="transmembrane region" description="Helical" evidence="2">
    <location>
        <begin position="89"/>
        <end position="113"/>
    </location>
</feature>
<feature type="compositionally biased region" description="Pro residues" evidence="1">
    <location>
        <begin position="1"/>
        <end position="18"/>
    </location>
</feature>
<evidence type="ECO:0000256" key="1">
    <source>
        <dbReference type="SAM" id="MobiDB-lite"/>
    </source>
</evidence>
<accession>A0ABR7WBS4</accession>
<feature type="region of interest" description="Disordered" evidence="1">
    <location>
        <begin position="134"/>
        <end position="163"/>
    </location>
</feature>
<evidence type="ECO:0000313" key="3">
    <source>
        <dbReference type="EMBL" id="MBD1320243.1"/>
    </source>
</evidence>
<dbReference type="InterPro" id="IPR038468">
    <property type="entry name" value="MmpS_C"/>
</dbReference>
<keyword evidence="2" id="KW-0472">Membrane</keyword>
<feature type="region of interest" description="Disordered" evidence="1">
    <location>
        <begin position="40"/>
        <end position="84"/>
    </location>
</feature>
<sequence>MGQPSGPPPRAGDPPPPDDLYRIPLYPHLYPPLGYAPDGRPIFVPGEPERPSVPPAGMPGPDSDIPGSGIPADDAATPAASARSSDRRLVGVLAIVAVAALGLLAMTVGRAALRDDPRPAADQQLPVVITQLPTQMPTQMPTAPPGGNPDEVPGDPNSPASPVGKEIVYEVTASSPTTILYVDADGLRTTIGAPTTWTVRFTGTGNPLRVLVLAGDGDAQCLIKVGGRPVAADRITAQSPRRTVSCRA</sequence>
<dbReference type="Gene3D" id="2.60.40.2880">
    <property type="entry name" value="MmpS1-5, C-terminal soluble domain"/>
    <property type="match status" value="1"/>
</dbReference>
<keyword evidence="2" id="KW-0812">Transmembrane</keyword>
<proteinExistence type="predicted"/>
<name>A0ABR7WBS4_9ACTN</name>
<feature type="region of interest" description="Disordered" evidence="1">
    <location>
        <begin position="1"/>
        <end position="23"/>
    </location>
</feature>
<reference evidence="3 4" key="1">
    <citation type="submission" date="2020-09" db="EMBL/GenBank/DDBJ databases">
        <title>Novel species in genus Gordonia.</title>
        <authorList>
            <person name="Zhang G."/>
        </authorList>
    </citation>
    <scope>NUCLEOTIDE SEQUENCE [LARGE SCALE GENOMIC DNA]</scope>
    <source>
        <strain evidence="3 4">ON-33</strain>
    </source>
</reference>
<comment type="caution">
    <text evidence="3">The sequence shown here is derived from an EMBL/GenBank/DDBJ whole genome shotgun (WGS) entry which is preliminary data.</text>
</comment>
<dbReference type="EMBL" id="JACWMS010000002">
    <property type="protein sequence ID" value="MBD1320243.1"/>
    <property type="molecule type" value="Genomic_DNA"/>
</dbReference>